<dbReference type="Proteomes" id="UP000188235">
    <property type="component" value="Chromosome"/>
</dbReference>
<evidence type="ECO:0000313" key="2">
    <source>
        <dbReference type="Proteomes" id="UP000188235"/>
    </source>
</evidence>
<dbReference type="AlphaFoldDB" id="A0A1Q2D025"/>
<name>A0A1Q2D025_9ACTN</name>
<dbReference type="KEGG" id="tfa:BW733_13320"/>
<dbReference type="EMBL" id="CP019607">
    <property type="protein sequence ID" value="AQP51654.1"/>
    <property type="molecule type" value="Genomic_DNA"/>
</dbReference>
<keyword evidence="2" id="KW-1185">Reference proteome</keyword>
<proteinExistence type="predicted"/>
<organism evidence="1 2">
    <name type="scientific">Tessaracoccus flavescens</name>
    <dbReference type="NCBI Taxonomy" id="399497"/>
    <lineage>
        <taxon>Bacteria</taxon>
        <taxon>Bacillati</taxon>
        <taxon>Actinomycetota</taxon>
        <taxon>Actinomycetes</taxon>
        <taxon>Propionibacteriales</taxon>
        <taxon>Propionibacteriaceae</taxon>
        <taxon>Tessaracoccus</taxon>
    </lineage>
</organism>
<gene>
    <name evidence="1" type="ORF">BW733_13320</name>
</gene>
<sequence>MDWSRVERITQLTESLTPDSRILYARTPGAEERLLDLRARLVDRLGHPAVSHARAVDRLNLAAVERDLAAGSLTMARAREHAAFALVALSEAVALSQGRYFMRGLKRLHADLASLPWLPAGMLQRFDDVIRAEDHARLEGGLCAILEAVASFLSVRAPWPHADGRRIDASARCSTGCSPTGTRRSLLPS</sequence>
<dbReference type="RefSeq" id="WP_077351161.1">
    <property type="nucleotide sequence ID" value="NZ_CP019607.1"/>
</dbReference>
<dbReference type="STRING" id="399497.BW733_13320"/>
<evidence type="ECO:0000313" key="1">
    <source>
        <dbReference type="EMBL" id="AQP51654.1"/>
    </source>
</evidence>
<protein>
    <submittedName>
        <fullName evidence="1">Uncharacterized protein</fullName>
    </submittedName>
</protein>
<reference evidence="1 2" key="1">
    <citation type="journal article" date="2008" name="Int. J. Syst. Evol. Microbiol.">
        <title>Tessaracoccus flavescens sp. nov., isolated from marine sediment.</title>
        <authorList>
            <person name="Lee D.W."/>
            <person name="Lee S.D."/>
        </authorList>
    </citation>
    <scope>NUCLEOTIDE SEQUENCE [LARGE SCALE GENOMIC DNA]</scope>
    <source>
        <strain evidence="1 2">SST-39T</strain>
    </source>
</reference>
<accession>A0A1Q2D025</accession>